<keyword evidence="1" id="KW-1133">Transmembrane helix</keyword>
<organism evidence="2 3">
    <name type="scientific">Vibrio ishigakensis</name>
    <dbReference type="NCBI Taxonomy" id="1481914"/>
    <lineage>
        <taxon>Bacteria</taxon>
        <taxon>Pseudomonadati</taxon>
        <taxon>Pseudomonadota</taxon>
        <taxon>Gammaproteobacteria</taxon>
        <taxon>Vibrionales</taxon>
        <taxon>Vibrionaceae</taxon>
        <taxon>Vibrio</taxon>
    </lineage>
</organism>
<dbReference type="Proteomes" id="UP000031671">
    <property type="component" value="Unassembled WGS sequence"/>
</dbReference>
<gene>
    <name evidence="2" type="ORF">JCM19231_2292</name>
</gene>
<dbReference type="PANTHER" id="PTHR42925">
    <property type="entry name" value="MULTIDRUG AND TOXIN EFFLUX PROTEIN MATE FAMILY"/>
    <property type="match status" value="1"/>
</dbReference>
<reference evidence="2 3" key="2">
    <citation type="submission" date="2015-01" db="EMBL/GenBank/DDBJ databases">
        <authorList>
            <consortium name="NBRP consortium"/>
            <person name="Sawabe T."/>
            <person name="Meirelles P."/>
            <person name="Feng G."/>
            <person name="Sayaka M."/>
            <person name="Hattori M."/>
            <person name="Ohkuma M."/>
        </authorList>
    </citation>
    <scope>NUCLEOTIDE SEQUENCE [LARGE SCALE GENOMIC DNA]</scope>
    <source>
        <strain evidence="3">JCM 19231</strain>
    </source>
</reference>
<evidence type="ECO:0000313" key="2">
    <source>
        <dbReference type="EMBL" id="GAM54403.1"/>
    </source>
</evidence>
<dbReference type="AlphaFoldDB" id="A0A0B8NTH4"/>
<keyword evidence="3" id="KW-1185">Reference proteome</keyword>
<proteinExistence type="predicted"/>
<comment type="caution">
    <text evidence="2">The sequence shown here is derived from an EMBL/GenBank/DDBJ whole genome shotgun (WGS) entry which is preliminary data.</text>
</comment>
<dbReference type="GO" id="GO:0015297">
    <property type="term" value="F:antiporter activity"/>
    <property type="evidence" value="ECO:0007669"/>
    <property type="project" value="InterPro"/>
</dbReference>
<protein>
    <submittedName>
        <fullName evidence="2">Na+ driven multidrug efflux pump</fullName>
    </submittedName>
</protein>
<accession>A0A0B8NTH4</accession>
<keyword evidence="1" id="KW-0472">Membrane</keyword>
<evidence type="ECO:0000313" key="3">
    <source>
        <dbReference type="Proteomes" id="UP000031671"/>
    </source>
</evidence>
<dbReference type="PANTHER" id="PTHR42925:SF1">
    <property type="entry name" value="VIRULENCE FACTOR MVIN"/>
    <property type="match status" value="1"/>
</dbReference>
<evidence type="ECO:0000256" key="1">
    <source>
        <dbReference type="SAM" id="Phobius"/>
    </source>
</evidence>
<name>A0A0B8NTH4_9VIBR</name>
<dbReference type="Pfam" id="PF01554">
    <property type="entry name" value="MatE"/>
    <property type="match status" value="1"/>
</dbReference>
<dbReference type="GO" id="GO:0016020">
    <property type="term" value="C:membrane"/>
    <property type="evidence" value="ECO:0007669"/>
    <property type="project" value="InterPro"/>
</dbReference>
<dbReference type="GO" id="GO:0042910">
    <property type="term" value="F:xenobiotic transmembrane transporter activity"/>
    <property type="evidence" value="ECO:0007669"/>
    <property type="project" value="InterPro"/>
</dbReference>
<feature type="transmembrane region" description="Helical" evidence="1">
    <location>
        <begin position="31"/>
        <end position="64"/>
    </location>
</feature>
<dbReference type="InterPro" id="IPR047135">
    <property type="entry name" value="YsiQ"/>
</dbReference>
<reference evidence="2 3" key="1">
    <citation type="submission" date="2015-01" db="EMBL/GenBank/DDBJ databases">
        <title>Vibrio sp. C1 JCM 19231 whole genome shotgun sequence.</title>
        <authorList>
            <person name="Sawabe T."/>
            <person name="Meirelles P."/>
            <person name="Feng G."/>
            <person name="Sayaka M."/>
            <person name="Hattori M."/>
            <person name="Ohkuma M."/>
        </authorList>
    </citation>
    <scope>NUCLEOTIDE SEQUENCE [LARGE SCALE GENOMIC DNA]</scope>
    <source>
        <strain evidence="3">JCM 19231</strain>
    </source>
</reference>
<sequence>MTLTWPIFIEALLRNALNTSDVFMLSGYSDLAVSAVGVIAPISFFIIIVSMMVSTGTGILIAQYNGAGREQDSSEVGIASVVLGVAVALLLGGSFFLFAENIVGLFGLELKFKPTPINI</sequence>
<keyword evidence="1" id="KW-0812">Transmembrane</keyword>
<dbReference type="InterPro" id="IPR002528">
    <property type="entry name" value="MATE_fam"/>
</dbReference>
<feature type="transmembrane region" description="Helical" evidence="1">
    <location>
        <begin position="76"/>
        <end position="99"/>
    </location>
</feature>
<dbReference type="EMBL" id="BBRZ01000003">
    <property type="protein sequence ID" value="GAM54403.1"/>
    <property type="molecule type" value="Genomic_DNA"/>
</dbReference>